<evidence type="ECO:0008006" key="4">
    <source>
        <dbReference type="Google" id="ProtNLM"/>
    </source>
</evidence>
<organism evidence="2 3">
    <name type="scientific">Filobasidium floriforme</name>
    <dbReference type="NCBI Taxonomy" id="5210"/>
    <lineage>
        <taxon>Eukaryota</taxon>
        <taxon>Fungi</taxon>
        <taxon>Dikarya</taxon>
        <taxon>Basidiomycota</taxon>
        <taxon>Agaricomycotina</taxon>
        <taxon>Tremellomycetes</taxon>
        <taxon>Filobasidiales</taxon>
        <taxon>Filobasidiaceae</taxon>
        <taxon>Filobasidium</taxon>
    </lineage>
</organism>
<protein>
    <recommendedName>
        <fullName evidence="4">Apple domain-containing protein</fullName>
    </recommendedName>
</protein>
<dbReference type="EMBL" id="JABELV010000176">
    <property type="protein sequence ID" value="KAG7528595.1"/>
    <property type="molecule type" value="Genomic_DNA"/>
</dbReference>
<feature type="signal peptide" evidence="1">
    <location>
        <begin position="1"/>
        <end position="20"/>
    </location>
</feature>
<keyword evidence="1" id="KW-0732">Signal</keyword>
<accession>A0A8K0NQT7</accession>
<reference evidence="2" key="1">
    <citation type="submission" date="2020-04" db="EMBL/GenBank/DDBJ databases">
        <title>Analysis of mating type loci in Filobasidium floriforme.</title>
        <authorList>
            <person name="Nowrousian M."/>
        </authorList>
    </citation>
    <scope>NUCLEOTIDE SEQUENCE</scope>
    <source>
        <strain evidence="2">CBS 6242</strain>
    </source>
</reference>
<proteinExistence type="predicted"/>
<comment type="caution">
    <text evidence="2">The sequence shown here is derived from an EMBL/GenBank/DDBJ whole genome shotgun (WGS) entry which is preliminary data.</text>
</comment>
<evidence type="ECO:0000313" key="3">
    <source>
        <dbReference type="Proteomes" id="UP000812966"/>
    </source>
</evidence>
<keyword evidence="3" id="KW-1185">Reference proteome</keyword>
<evidence type="ECO:0000256" key="1">
    <source>
        <dbReference type="SAM" id="SignalP"/>
    </source>
</evidence>
<sequence>MVKLLNVAAILVSCVGLVHAVPMEEVQWSIWHDVAPEWNEAAVLIAESNSSSYVDIDGCLHKCRQMTACEAFTWRPFDSGHNSCKWFNATWETTLPVPFKTKIAQKGLIEGRTEDMTVRYPKSG</sequence>
<evidence type="ECO:0000313" key="2">
    <source>
        <dbReference type="EMBL" id="KAG7528595.1"/>
    </source>
</evidence>
<gene>
    <name evidence="2" type="ORF">FFLO_06049</name>
</gene>
<dbReference type="Proteomes" id="UP000812966">
    <property type="component" value="Unassembled WGS sequence"/>
</dbReference>
<feature type="chain" id="PRO_5035449373" description="Apple domain-containing protein" evidence="1">
    <location>
        <begin position="21"/>
        <end position="124"/>
    </location>
</feature>
<name>A0A8K0NQT7_9TREE</name>
<dbReference type="AlphaFoldDB" id="A0A8K0NQT7"/>